<evidence type="ECO:0000313" key="1">
    <source>
        <dbReference type="EMBL" id="KAF1026907.1"/>
    </source>
</evidence>
<protein>
    <submittedName>
        <fullName evidence="1">Uncharacterized protein</fullName>
    </submittedName>
</protein>
<dbReference type="EMBL" id="WNDP01000016">
    <property type="protein sequence ID" value="KAF1026907.1"/>
    <property type="molecule type" value="Genomic_DNA"/>
</dbReference>
<name>A0A833PI89_ACIBZ</name>
<dbReference type="AlphaFoldDB" id="A0A833PI89"/>
<reference evidence="2" key="1">
    <citation type="journal article" date="2020" name="MBio">
        <title>Horizontal gene transfer to a defensive symbiont with a reduced genome amongst a multipartite beetle microbiome.</title>
        <authorList>
            <person name="Waterworth S.C."/>
            <person name="Florez L.V."/>
            <person name="Rees E.R."/>
            <person name="Hertweck C."/>
            <person name="Kaltenpoth M."/>
            <person name="Kwan J.C."/>
        </authorList>
    </citation>
    <scope>NUCLEOTIDE SEQUENCE [LARGE SCALE GENOMIC DNA]</scope>
</reference>
<comment type="caution">
    <text evidence="1">The sequence shown here is derived from an EMBL/GenBank/DDBJ whole genome shotgun (WGS) entry which is preliminary data.</text>
</comment>
<proteinExistence type="predicted"/>
<organism evidence="1 2">
    <name type="scientific">Acinetobacter bereziniae</name>
    <name type="common">Acinetobacter genomosp. 10</name>
    <dbReference type="NCBI Taxonomy" id="106648"/>
    <lineage>
        <taxon>Bacteria</taxon>
        <taxon>Pseudomonadati</taxon>
        <taxon>Pseudomonadota</taxon>
        <taxon>Gammaproteobacteria</taxon>
        <taxon>Moraxellales</taxon>
        <taxon>Moraxellaceae</taxon>
        <taxon>Acinetobacter</taxon>
    </lineage>
</organism>
<accession>A0A833PI89</accession>
<evidence type="ECO:0000313" key="2">
    <source>
        <dbReference type="Proteomes" id="UP000490535"/>
    </source>
</evidence>
<dbReference type="Proteomes" id="UP000490535">
    <property type="component" value="Unassembled WGS sequence"/>
</dbReference>
<gene>
    <name evidence="1" type="ORF">GAK29_00991</name>
</gene>
<sequence>MPTCCPYCKSTQIHRIFVSHQQQVIHLFSNKTSISKLGLATMFIKRLSSGSSLSPWMLKLAEVILSGLIDYLVELRHSTSESGIVIKFYCESCHRSFNT</sequence>